<comment type="catalytic activity">
    <reaction evidence="1">
        <text>ATP + protein L-histidine = ADP + protein N-phospho-L-histidine.</text>
        <dbReference type="EC" id="2.7.13.3"/>
    </reaction>
</comment>
<dbReference type="InterPro" id="IPR052162">
    <property type="entry name" value="Sensor_kinase/Photoreceptor"/>
</dbReference>
<dbReference type="Pfam" id="PF08448">
    <property type="entry name" value="PAS_4"/>
    <property type="match status" value="2"/>
</dbReference>
<evidence type="ECO:0000313" key="6">
    <source>
        <dbReference type="EMBL" id="BDI34417.1"/>
    </source>
</evidence>
<dbReference type="PANTHER" id="PTHR43304:SF1">
    <property type="entry name" value="PAC DOMAIN-CONTAINING PROTEIN"/>
    <property type="match status" value="1"/>
</dbReference>
<dbReference type="InterPro" id="IPR035965">
    <property type="entry name" value="PAS-like_dom_sf"/>
</dbReference>
<dbReference type="PROSITE" id="PS50112">
    <property type="entry name" value="PAS"/>
    <property type="match status" value="3"/>
</dbReference>
<accession>A0A402CR37</accession>
<evidence type="ECO:0000256" key="2">
    <source>
        <dbReference type="ARBA" id="ARBA00012438"/>
    </source>
</evidence>
<dbReference type="Proteomes" id="UP000287394">
    <property type="component" value="Chromosome"/>
</dbReference>
<protein>
    <recommendedName>
        <fullName evidence="2">histidine kinase</fullName>
        <ecNumber evidence="2">2.7.13.3</ecNumber>
    </recommendedName>
</protein>
<keyword evidence="5" id="KW-0418">Kinase</keyword>
<dbReference type="InterPro" id="IPR000700">
    <property type="entry name" value="PAS-assoc_C"/>
</dbReference>
<evidence type="ECO:0000256" key="1">
    <source>
        <dbReference type="ARBA" id="ARBA00000085"/>
    </source>
</evidence>
<organism evidence="6 7">
    <name type="scientific">Capsulimonas corticalis</name>
    <dbReference type="NCBI Taxonomy" id="2219043"/>
    <lineage>
        <taxon>Bacteria</taxon>
        <taxon>Bacillati</taxon>
        <taxon>Armatimonadota</taxon>
        <taxon>Armatimonadia</taxon>
        <taxon>Capsulimonadales</taxon>
        <taxon>Capsulimonadaceae</taxon>
        <taxon>Capsulimonas</taxon>
    </lineage>
</organism>
<dbReference type="InterPro" id="IPR001610">
    <property type="entry name" value="PAC"/>
</dbReference>
<dbReference type="Gene3D" id="3.30.565.10">
    <property type="entry name" value="Histidine kinase-like ATPase, C-terminal domain"/>
    <property type="match status" value="1"/>
</dbReference>
<dbReference type="InterPro" id="IPR013656">
    <property type="entry name" value="PAS_4"/>
</dbReference>
<dbReference type="PROSITE" id="PS50113">
    <property type="entry name" value="PAC"/>
    <property type="match status" value="2"/>
</dbReference>
<dbReference type="SUPFAM" id="SSF55874">
    <property type="entry name" value="ATPase domain of HSP90 chaperone/DNA topoisomerase II/histidine kinase"/>
    <property type="match status" value="1"/>
</dbReference>
<dbReference type="GO" id="GO:0004673">
    <property type="term" value="F:protein histidine kinase activity"/>
    <property type="evidence" value="ECO:0007669"/>
    <property type="project" value="UniProtKB-EC"/>
</dbReference>
<dbReference type="CDD" id="cd00130">
    <property type="entry name" value="PAS"/>
    <property type="match status" value="3"/>
</dbReference>
<dbReference type="EC" id="2.7.13.3" evidence="2"/>
<name>A0A402CR37_9BACT</name>
<reference evidence="6 7" key="1">
    <citation type="journal article" date="2019" name="Int. J. Syst. Evol. Microbiol.">
        <title>Capsulimonas corticalis gen. nov., sp. nov., an aerobic capsulated bacterium, of a novel bacterial order, Capsulimonadales ord. nov., of the class Armatimonadia of the phylum Armatimonadetes.</title>
        <authorList>
            <person name="Li J."/>
            <person name="Kudo C."/>
            <person name="Tonouchi A."/>
        </authorList>
    </citation>
    <scope>NUCLEOTIDE SEQUENCE [LARGE SCALE GENOMIC DNA]</scope>
    <source>
        <strain evidence="6 7">AX-7</strain>
    </source>
</reference>
<dbReference type="InterPro" id="IPR003594">
    <property type="entry name" value="HATPase_dom"/>
</dbReference>
<keyword evidence="4" id="KW-0808">Transferase</keyword>
<evidence type="ECO:0000256" key="5">
    <source>
        <dbReference type="ARBA" id="ARBA00022777"/>
    </source>
</evidence>
<keyword evidence="7" id="KW-1185">Reference proteome</keyword>
<dbReference type="Pfam" id="PF13581">
    <property type="entry name" value="HATPase_c_2"/>
    <property type="match status" value="1"/>
</dbReference>
<dbReference type="Gene3D" id="3.30.450.20">
    <property type="entry name" value="PAS domain"/>
    <property type="match status" value="3"/>
</dbReference>
<dbReference type="AlphaFoldDB" id="A0A402CR37"/>
<dbReference type="SUPFAM" id="SSF55785">
    <property type="entry name" value="PYP-like sensor domain (PAS domain)"/>
    <property type="match status" value="3"/>
</dbReference>
<dbReference type="PANTHER" id="PTHR43304">
    <property type="entry name" value="PHYTOCHROME-LIKE PROTEIN CPH1"/>
    <property type="match status" value="1"/>
</dbReference>
<sequence>MSNEFELILTNRHAGIEAGVQDSEAALRFAADALPVLIAYVDSEMRYRFNNQTYTTWIGRPHTELVGRHMREVLGDQVFDAVKPTIDQALAGAPSAYEQELTWPDGQTRFTRGSYMPNIGPNGEVLGFAILAMDLTDHRVTEQDLAESRQRFKSLFDYHPDAIFSLDLNGKFLSANHSCELLTGYHVSELLEMSCAELIAPDDLARTLSHLAAAAEGPPQHYEVSIVHKVGVRVAIYVTNVPLVVNGAVIGVYGIAEDISDRKATEQALKQSEMRKAAILDVAIDCIITVDASGTIVEFNPAAEQAFGFRRQDVLGRSMPELIAPPSHASGEGVERYLVVSDGGIAGRQLELLGRRKDRSEFPVEVSIIPVAIDGETIFTAYLRDITQRKSAEAAESRLRREVEAAELRQRVFLRDILASVTEGKLRLIDHPHELPESFPITFANVPLIASSDMRLLRNATKEAAIALGFSDLRWQNLITAVSEAAMNAIVHAGGGAARVCGDGAETVQVWIEDKGAGILMENLPKATLERGWTTAGSLGHGFWLMLQTVDRMYLLTGPTGTTIVLEQDRTPPPPAWAVDAM</sequence>
<keyword evidence="3" id="KW-0597">Phosphoprotein</keyword>
<proteinExistence type="predicted"/>
<dbReference type="KEGG" id="ccot:CCAX7_64680"/>
<dbReference type="SMART" id="SM00086">
    <property type="entry name" value="PAC"/>
    <property type="match status" value="3"/>
</dbReference>
<dbReference type="RefSeq" id="WP_119319784.1">
    <property type="nucleotide sequence ID" value="NZ_AP025739.1"/>
</dbReference>
<dbReference type="OrthoDB" id="9815750at2"/>
<dbReference type="InterPro" id="IPR000014">
    <property type="entry name" value="PAS"/>
</dbReference>
<dbReference type="SMART" id="SM00091">
    <property type="entry name" value="PAS"/>
    <property type="match status" value="3"/>
</dbReference>
<dbReference type="EMBL" id="AP025739">
    <property type="protein sequence ID" value="BDI34417.1"/>
    <property type="molecule type" value="Genomic_DNA"/>
</dbReference>
<evidence type="ECO:0000313" key="7">
    <source>
        <dbReference type="Proteomes" id="UP000287394"/>
    </source>
</evidence>
<dbReference type="NCBIfam" id="TIGR00229">
    <property type="entry name" value="sensory_box"/>
    <property type="match status" value="3"/>
</dbReference>
<evidence type="ECO:0000256" key="3">
    <source>
        <dbReference type="ARBA" id="ARBA00022553"/>
    </source>
</evidence>
<gene>
    <name evidence="6" type="ORF">CCAX7_64680</name>
</gene>
<dbReference type="InterPro" id="IPR036890">
    <property type="entry name" value="HATPase_C_sf"/>
</dbReference>
<dbReference type="Pfam" id="PF13426">
    <property type="entry name" value="PAS_9"/>
    <property type="match status" value="1"/>
</dbReference>
<evidence type="ECO:0000256" key="4">
    <source>
        <dbReference type="ARBA" id="ARBA00022679"/>
    </source>
</evidence>